<dbReference type="Proteomes" id="UP000199408">
    <property type="component" value="Unassembled WGS sequence"/>
</dbReference>
<dbReference type="Pfam" id="PF11292">
    <property type="entry name" value="DUF3093"/>
    <property type="match status" value="1"/>
</dbReference>
<reference evidence="4" key="1">
    <citation type="submission" date="2016-06" db="EMBL/GenBank/DDBJ databases">
        <authorList>
            <person name="Varghese N."/>
        </authorList>
    </citation>
    <scope>NUCLEOTIDE SEQUENCE [LARGE SCALE GENOMIC DNA]</scope>
    <source>
        <strain evidence="4">DSM 43171</strain>
    </source>
</reference>
<organism evidence="3 4">
    <name type="scientific">Micromonospora halophytica</name>
    <dbReference type="NCBI Taxonomy" id="47864"/>
    <lineage>
        <taxon>Bacteria</taxon>
        <taxon>Bacillati</taxon>
        <taxon>Actinomycetota</taxon>
        <taxon>Actinomycetes</taxon>
        <taxon>Micromonosporales</taxon>
        <taxon>Micromonosporaceae</taxon>
        <taxon>Micromonospora</taxon>
    </lineage>
</organism>
<feature type="transmembrane region" description="Helical" evidence="2">
    <location>
        <begin position="61"/>
        <end position="80"/>
    </location>
</feature>
<keyword evidence="2" id="KW-0812">Transmembrane</keyword>
<keyword evidence="2" id="KW-0472">Membrane</keyword>
<evidence type="ECO:0000313" key="3">
    <source>
        <dbReference type="EMBL" id="SCG51984.1"/>
    </source>
</evidence>
<dbReference type="InterPro" id="IPR021443">
    <property type="entry name" value="DUF3093"/>
</dbReference>
<proteinExistence type="predicted"/>
<evidence type="ECO:0008006" key="5">
    <source>
        <dbReference type="Google" id="ProtNLM"/>
    </source>
</evidence>
<feature type="region of interest" description="Disordered" evidence="1">
    <location>
        <begin position="1"/>
        <end position="21"/>
    </location>
</feature>
<sequence length="173" mass="18434">MRRTLAGVSLSSSASSPAPRTAAAGEHSERLGLPWWFWLAGLALATLLAVEVWMGASGVRAWLPFVLLPPATAAGLWWLGRVRVEVRDGELRVDDARLPVRYVADAIPLDAAGRREVLGVGSDPLAFVVQRPWVAGAVQVVLDDPADPTPFWVVSTRQPVELAGAILAARDAG</sequence>
<evidence type="ECO:0000256" key="1">
    <source>
        <dbReference type="SAM" id="MobiDB-lite"/>
    </source>
</evidence>
<keyword evidence="4" id="KW-1185">Reference proteome</keyword>
<accession>A0A1C5I173</accession>
<evidence type="ECO:0000313" key="4">
    <source>
        <dbReference type="Proteomes" id="UP000199408"/>
    </source>
</evidence>
<keyword evidence="2" id="KW-1133">Transmembrane helix</keyword>
<name>A0A1C5I173_9ACTN</name>
<protein>
    <recommendedName>
        <fullName evidence="5">DUF3093 domain-containing protein</fullName>
    </recommendedName>
</protein>
<evidence type="ECO:0000256" key="2">
    <source>
        <dbReference type="SAM" id="Phobius"/>
    </source>
</evidence>
<feature type="transmembrane region" description="Helical" evidence="2">
    <location>
        <begin position="33"/>
        <end position="54"/>
    </location>
</feature>
<dbReference type="STRING" id="47864.GA0070560_10797"/>
<dbReference type="AlphaFoldDB" id="A0A1C5I173"/>
<dbReference type="EMBL" id="FMDN01000007">
    <property type="protein sequence ID" value="SCG51984.1"/>
    <property type="molecule type" value="Genomic_DNA"/>
</dbReference>
<gene>
    <name evidence="3" type="ORF">GA0070560_10797</name>
</gene>